<dbReference type="GO" id="GO:0003700">
    <property type="term" value="F:DNA-binding transcription factor activity"/>
    <property type="evidence" value="ECO:0007669"/>
    <property type="project" value="InterPro"/>
</dbReference>
<dbReference type="PROSITE" id="PS01124">
    <property type="entry name" value="HTH_ARAC_FAMILY_2"/>
    <property type="match status" value="1"/>
</dbReference>
<sequence length="132" mass="15209">MPGDIIPTVWEREFIIQNIKSIYQEANENDGFSDAIISGALASVLNVMARSIEKKYVDSANDREEKFWEILRYINGHLHDNDQLKLTLIADLFGISKTYFSEYFKKHTGLTLAENTMRAKLRIVQMNAIHTD</sequence>
<dbReference type="AlphaFoldDB" id="A0AAN5AK97"/>
<dbReference type="Gene3D" id="1.10.10.60">
    <property type="entry name" value="Homeodomain-like"/>
    <property type="match status" value="1"/>
</dbReference>
<name>A0AAN5AK97_9BACT</name>
<dbReference type="InterPro" id="IPR009057">
    <property type="entry name" value="Homeodomain-like_sf"/>
</dbReference>
<reference evidence="4 5" key="1">
    <citation type="submission" date="2021-12" db="EMBL/GenBank/DDBJ databases">
        <title>Genome sequencing of bacteria with rrn-lacking chromosome and rrn-plasmid.</title>
        <authorList>
            <person name="Anda M."/>
            <person name="Iwasaki W."/>
        </authorList>
    </citation>
    <scope>NUCLEOTIDE SEQUENCE [LARGE SCALE GENOMIC DNA]</scope>
    <source>
        <strain evidence="4 5">NBRC 15940</strain>
    </source>
</reference>
<dbReference type="GO" id="GO:0043565">
    <property type="term" value="F:sequence-specific DNA binding"/>
    <property type="evidence" value="ECO:0007669"/>
    <property type="project" value="InterPro"/>
</dbReference>
<keyword evidence="5" id="KW-1185">Reference proteome</keyword>
<evidence type="ECO:0000313" key="4">
    <source>
        <dbReference type="EMBL" id="GJM61809.1"/>
    </source>
</evidence>
<keyword evidence="2" id="KW-0804">Transcription</keyword>
<dbReference type="RefSeq" id="WP_338237253.1">
    <property type="nucleotide sequence ID" value="NZ_BQKE01000001.1"/>
</dbReference>
<accession>A0AAN5AK97</accession>
<protein>
    <recommendedName>
        <fullName evidence="3">HTH araC/xylS-type domain-containing protein</fullName>
    </recommendedName>
</protein>
<organism evidence="4 5">
    <name type="scientific">Persicobacter diffluens</name>
    <dbReference type="NCBI Taxonomy" id="981"/>
    <lineage>
        <taxon>Bacteria</taxon>
        <taxon>Pseudomonadati</taxon>
        <taxon>Bacteroidota</taxon>
        <taxon>Cytophagia</taxon>
        <taxon>Cytophagales</taxon>
        <taxon>Persicobacteraceae</taxon>
        <taxon>Persicobacter</taxon>
    </lineage>
</organism>
<feature type="domain" description="HTH araC/xylS-type" evidence="3">
    <location>
        <begin position="68"/>
        <end position="132"/>
    </location>
</feature>
<dbReference type="SUPFAM" id="SSF46689">
    <property type="entry name" value="Homeodomain-like"/>
    <property type="match status" value="1"/>
</dbReference>
<keyword evidence="1" id="KW-0805">Transcription regulation</keyword>
<evidence type="ECO:0000256" key="1">
    <source>
        <dbReference type="ARBA" id="ARBA00023015"/>
    </source>
</evidence>
<dbReference type="Proteomes" id="UP001310022">
    <property type="component" value="Unassembled WGS sequence"/>
</dbReference>
<evidence type="ECO:0000313" key="5">
    <source>
        <dbReference type="Proteomes" id="UP001310022"/>
    </source>
</evidence>
<evidence type="ECO:0000256" key="2">
    <source>
        <dbReference type="ARBA" id="ARBA00023163"/>
    </source>
</evidence>
<comment type="caution">
    <text evidence="4">The sequence shown here is derived from an EMBL/GenBank/DDBJ whole genome shotgun (WGS) entry which is preliminary data.</text>
</comment>
<evidence type="ECO:0000259" key="3">
    <source>
        <dbReference type="PROSITE" id="PS01124"/>
    </source>
</evidence>
<dbReference type="EMBL" id="BQKE01000001">
    <property type="protein sequence ID" value="GJM61809.1"/>
    <property type="molecule type" value="Genomic_DNA"/>
</dbReference>
<proteinExistence type="predicted"/>
<gene>
    <name evidence="4" type="ORF">PEDI_23610</name>
</gene>
<dbReference type="InterPro" id="IPR018060">
    <property type="entry name" value="HTH_AraC"/>
</dbReference>